<gene>
    <name evidence="6" type="ORF">O159_08490</name>
</gene>
<dbReference type="HOGENOM" id="CLU_027562_17_5_11"/>
<dbReference type="SUPFAM" id="SSF56349">
    <property type="entry name" value="DNA breaking-rejoining enzymes"/>
    <property type="match status" value="1"/>
</dbReference>
<comment type="similarity">
    <text evidence="1">Belongs to the 'phage' integrase family.</text>
</comment>
<dbReference type="InterPro" id="IPR013762">
    <property type="entry name" value="Integrase-like_cat_sf"/>
</dbReference>
<dbReference type="OrthoDB" id="1822491at2"/>
<proteinExistence type="inferred from homology"/>
<dbReference type="InterPro" id="IPR050090">
    <property type="entry name" value="Tyrosine_recombinase_XerCD"/>
</dbReference>
<dbReference type="Gene3D" id="1.10.443.10">
    <property type="entry name" value="Intergrase catalytic core"/>
    <property type="match status" value="1"/>
</dbReference>
<dbReference type="InterPro" id="IPR011010">
    <property type="entry name" value="DNA_brk_join_enz"/>
</dbReference>
<evidence type="ECO:0000256" key="2">
    <source>
        <dbReference type="ARBA" id="ARBA00022908"/>
    </source>
</evidence>
<evidence type="ECO:0000313" key="6">
    <source>
        <dbReference type="EMBL" id="AGW40998.1"/>
    </source>
</evidence>
<dbReference type="PANTHER" id="PTHR30349">
    <property type="entry name" value="PHAGE INTEGRASE-RELATED"/>
    <property type="match status" value="1"/>
</dbReference>
<dbReference type="STRING" id="1389489.O159_08490"/>
<dbReference type="CDD" id="cd01189">
    <property type="entry name" value="INT_ICEBs1_C_like"/>
    <property type="match status" value="1"/>
</dbReference>
<dbReference type="InterPro" id="IPR004107">
    <property type="entry name" value="Integrase_SAM-like_N"/>
</dbReference>
<dbReference type="AlphaFoldDB" id="U3PBX1"/>
<sequence>MATITPYDTAKGKRYRVRYRKPDGSQTDKRGFRTKREAELFAASVMVKRAAGEYIDPTRTRVTVESRAVPWLAGKKVALKPSAYRVLEITWRLHVEPQWGNVQLVRIEHSAVQEWVTKLSAKRSASVTLRAYGILAGILDVAVKDRRVVHNAARGVNLLRKGKKAHVYLTHEQVDALAREAGQHATLIRMLAYTGMRWGEASGLRVKHLDMLRRRLQIDENAVKVGKEVIVGTPKSHKARSVPFPQFLAEGLAKQCDGKTREQLVVGDGRNHITTPDWSGGWFVYAKKRSGVPIELTIHDLRHTAASLSIAAGANVKAVQRMLGHASAAMTLDVYGHLFDDDLDTVSAALHNAVRVSNVGKKWANR</sequence>
<keyword evidence="4" id="KW-0233">DNA recombination</keyword>
<dbReference type="GO" id="GO:0006310">
    <property type="term" value="P:DNA recombination"/>
    <property type="evidence" value="ECO:0007669"/>
    <property type="project" value="UniProtKB-KW"/>
</dbReference>
<accession>U3PBX1</accession>
<dbReference type="Gene3D" id="1.10.150.130">
    <property type="match status" value="1"/>
</dbReference>
<dbReference type="Pfam" id="PF14659">
    <property type="entry name" value="Phage_int_SAM_3"/>
    <property type="match status" value="1"/>
</dbReference>
<dbReference type="InterPro" id="IPR010998">
    <property type="entry name" value="Integrase_recombinase_N"/>
</dbReference>
<evidence type="ECO:0000256" key="1">
    <source>
        <dbReference type="ARBA" id="ARBA00008857"/>
    </source>
</evidence>
<keyword evidence="3" id="KW-0238">DNA-binding</keyword>
<reference evidence="6 7" key="1">
    <citation type="journal article" date="2013" name="Genome Announc.">
        <title>Complete Genome Sequence of Leifsonia xyli subsp. cynodontis Strain DSM46306, a Gram-Positive Bacterial Pathogen of Grasses.</title>
        <authorList>
            <person name="Monteiro-Vitorello C.B."/>
            <person name="Zerillo M.M."/>
            <person name="Van Sluys M.A."/>
            <person name="Camargo L.E."/>
            <person name="Kitajima J.P."/>
        </authorList>
    </citation>
    <scope>NUCLEOTIDE SEQUENCE [LARGE SCALE GENOMIC DNA]</scope>
    <source>
        <strain evidence="6 7">DSM 46306</strain>
    </source>
</reference>
<evidence type="ECO:0000259" key="5">
    <source>
        <dbReference type="PROSITE" id="PS51898"/>
    </source>
</evidence>
<dbReference type="PANTHER" id="PTHR30349:SF64">
    <property type="entry name" value="PROPHAGE INTEGRASE INTD-RELATED"/>
    <property type="match status" value="1"/>
</dbReference>
<keyword evidence="2" id="KW-0229">DNA integration</keyword>
<dbReference type="GO" id="GO:0015074">
    <property type="term" value="P:DNA integration"/>
    <property type="evidence" value="ECO:0007669"/>
    <property type="project" value="UniProtKB-KW"/>
</dbReference>
<keyword evidence="7" id="KW-1185">Reference proteome</keyword>
<name>U3PBX1_LEIXC</name>
<dbReference type="EMBL" id="CP006734">
    <property type="protein sequence ID" value="AGW40998.1"/>
    <property type="molecule type" value="Genomic_DNA"/>
</dbReference>
<dbReference type="RefSeq" id="WP_021754434.1">
    <property type="nucleotide sequence ID" value="NC_022438.1"/>
</dbReference>
<evidence type="ECO:0000313" key="7">
    <source>
        <dbReference type="Proteomes" id="UP000016743"/>
    </source>
</evidence>
<dbReference type="KEGG" id="lxy:O159_08490"/>
<dbReference type="eggNOG" id="COG0582">
    <property type="taxonomic scope" value="Bacteria"/>
</dbReference>
<feature type="domain" description="Tyr recombinase" evidence="5">
    <location>
        <begin position="164"/>
        <end position="348"/>
    </location>
</feature>
<dbReference type="eggNOG" id="COG0510">
    <property type="taxonomic scope" value="Bacteria"/>
</dbReference>
<dbReference type="InterPro" id="IPR002104">
    <property type="entry name" value="Integrase_catalytic"/>
</dbReference>
<protein>
    <recommendedName>
        <fullName evidence="5">Tyr recombinase domain-containing protein</fullName>
    </recommendedName>
</protein>
<dbReference type="PATRIC" id="fig|1389489.3.peg.819"/>
<dbReference type="Pfam" id="PF00589">
    <property type="entry name" value="Phage_integrase"/>
    <property type="match status" value="1"/>
</dbReference>
<organism evidence="6 7">
    <name type="scientific">Leifsonia xyli subsp. cynodontis DSM 46306</name>
    <dbReference type="NCBI Taxonomy" id="1389489"/>
    <lineage>
        <taxon>Bacteria</taxon>
        <taxon>Bacillati</taxon>
        <taxon>Actinomycetota</taxon>
        <taxon>Actinomycetes</taxon>
        <taxon>Micrococcales</taxon>
        <taxon>Microbacteriaceae</taxon>
        <taxon>Leifsonia</taxon>
    </lineage>
</organism>
<evidence type="ECO:0000256" key="4">
    <source>
        <dbReference type="ARBA" id="ARBA00023172"/>
    </source>
</evidence>
<dbReference type="PROSITE" id="PS51898">
    <property type="entry name" value="TYR_RECOMBINASE"/>
    <property type="match status" value="1"/>
</dbReference>
<dbReference type="Proteomes" id="UP000016743">
    <property type="component" value="Chromosome"/>
</dbReference>
<dbReference type="GO" id="GO:0003677">
    <property type="term" value="F:DNA binding"/>
    <property type="evidence" value="ECO:0007669"/>
    <property type="project" value="UniProtKB-KW"/>
</dbReference>
<evidence type="ECO:0000256" key="3">
    <source>
        <dbReference type="ARBA" id="ARBA00023125"/>
    </source>
</evidence>